<gene>
    <name evidence="2" type="ORF">ACFQ1S_45635</name>
</gene>
<protein>
    <recommendedName>
        <fullName evidence="1">B12-binding domain-containing protein</fullName>
    </recommendedName>
</protein>
<feature type="domain" description="B12-binding" evidence="1">
    <location>
        <begin position="49"/>
        <end position="178"/>
    </location>
</feature>
<dbReference type="Proteomes" id="UP001597045">
    <property type="component" value="Unassembled WGS sequence"/>
</dbReference>
<proteinExistence type="predicted"/>
<comment type="caution">
    <text evidence="2">The sequence shown here is derived from an EMBL/GenBank/DDBJ whole genome shotgun (WGS) entry which is preliminary data.</text>
</comment>
<evidence type="ECO:0000313" key="2">
    <source>
        <dbReference type="EMBL" id="MFD1052355.1"/>
    </source>
</evidence>
<name>A0ABW3MS72_9PSEU</name>
<dbReference type="EMBL" id="JBHTIS010004350">
    <property type="protein sequence ID" value="MFD1052355.1"/>
    <property type="molecule type" value="Genomic_DNA"/>
</dbReference>
<organism evidence="2 3">
    <name type="scientific">Kibdelosporangium lantanae</name>
    <dbReference type="NCBI Taxonomy" id="1497396"/>
    <lineage>
        <taxon>Bacteria</taxon>
        <taxon>Bacillati</taxon>
        <taxon>Actinomycetota</taxon>
        <taxon>Actinomycetes</taxon>
        <taxon>Pseudonocardiales</taxon>
        <taxon>Pseudonocardiaceae</taxon>
        <taxon>Kibdelosporangium</taxon>
    </lineage>
</organism>
<feature type="non-terminal residue" evidence="2">
    <location>
        <position position="1"/>
    </location>
</feature>
<accession>A0ABW3MS72</accession>
<feature type="non-terminal residue" evidence="2">
    <location>
        <position position="178"/>
    </location>
</feature>
<sequence>ALGLGLLQAELHRRHLTCDSRYLTFAFADIIGLAEYQWLCHEVPYAAFAGDWVFTESLYGSDPERDERFLSEVARARWRMSDTDVTRLRNIRSRVGVFLDHCVRDVEWEKYDVVGFTSTFQQNLASLALAQRIKRLRPELYVVFGGANWDGEMGPALHERFEFVDFALTGEADLSFPA</sequence>
<keyword evidence="3" id="KW-1185">Reference proteome</keyword>
<dbReference type="PROSITE" id="PS51332">
    <property type="entry name" value="B12_BINDING"/>
    <property type="match status" value="1"/>
</dbReference>
<evidence type="ECO:0000313" key="3">
    <source>
        <dbReference type="Proteomes" id="UP001597045"/>
    </source>
</evidence>
<dbReference type="InterPro" id="IPR006158">
    <property type="entry name" value="Cobalamin-bd"/>
</dbReference>
<dbReference type="Gene3D" id="3.40.50.280">
    <property type="entry name" value="Cobalamin-binding domain"/>
    <property type="match status" value="1"/>
</dbReference>
<evidence type="ECO:0000259" key="1">
    <source>
        <dbReference type="PROSITE" id="PS51332"/>
    </source>
</evidence>
<reference evidence="3" key="1">
    <citation type="journal article" date="2019" name="Int. J. Syst. Evol. Microbiol.">
        <title>The Global Catalogue of Microorganisms (GCM) 10K type strain sequencing project: providing services to taxonomists for standard genome sequencing and annotation.</title>
        <authorList>
            <consortium name="The Broad Institute Genomics Platform"/>
            <consortium name="The Broad Institute Genome Sequencing Center for Infectious Disease"/>
            <person name="Wu L."/>
            <person name="Ma J."/>
        </authorList>
    </citation>
    <scope>NUCLEOTIDE SEQUENCE [LARGE SCALE GENOMIC DNA]</scope>
    <source>
        <strain evidence="3">JCM 31486</strain>
    </source>
</reference>